<dbReference type="Proteomes" id="UP000499080">
    <property type="component" value="Unassembled WGS sequence"/>
</dbReference>
<accession>A0A4Y2BKJ9</accession>
<evidence type="ECO:0000313" key="1">
    <source>
        <dbReference type="EMBL" id="GBL92782.1"/>
    </source>
</evidence>
<protein>
    <submittedName>
        <fullName evidence="1">Uncharacterized protein</fullName>
    </submittedName>
</protein>
<comment type="caution">
    <text evidence="1">The sequence shown here is derived from an EMBL/GenBank/DDBJ whole genome shotgun (WGS) entry which is preliminary data.</text>
</comment>
<dbReference type="AlphaFoldDB" id="A0A4Y2BKJ9"/>
<dbReference type="EMBL" id="BGPR01000089">
    <property type="protein sequence ID" value="GBL92782.1"/>
    <property type="molecule type" value="Genomic_DNA"/>
</dbReference>
<organism evidence="1 2">
    <name type="scientific">Araneus ventricosus</name>
    <name type="common">Orbweaver spider</name>
    <name type="synonym">Epeira ventricosa</name>
    <dbReference type="NCBI Taxonomy" id="182803"/>
    <lineage>
        <taxon>Eukaryota</taxon>
        <taxon>Metazoa</taxon>
        <taxon>Ecdysozoa</taxon>
        <taxon>Arthropoda</taxon>
        <taxon>Chelicerata</taxon>
        <taxon>Arachnida</taxon>
        <taxon>Araneae</taxon>
        <taxon>Araneomorphae</taxon>
        <taxon>Entelegynae</taxon>
        <taxon>Araneoidea</taxon>
        <taxon>Araneidae</taxon>
        <taxon>Araneus</taxon>
    </lineage>
</organism>
<reference evidence="1 2" key="1">
    <citation type="journal article" date="2019" name="Sci. Rep.">
        <title>Orb-weaving spider Araneus ventricosus genome elucidates the spidroin gene catalogue.</title>
        <authorList>
            <person name="Kono N."/>
            <person name="Nakamura H."/>
            <person name="Ohtoshi R."/>
            <person name="Moran D.A.P."/>
            <person name="Shinohara A."/>
            <person name="Yoshida Y."/>
            <person name="Fujiwara M."/>
            <person name="Mori M."/>
            <person name="Tomita M."/>
            <person name="Arakawa K."/>
        </authorList>
    </citation>
    <scope>NUCLEOTIDE SEQUENCE [LARGE SCALE GENOMIC DNA]</scope>
</reference>
<evidence type="ECO:0000313" key="2">
    <source>
        <dbReference type="Proteomes" id="UP000499080"/>
    </source>
</evidence>
<keyword evidence="2" id="KW-1185">Reference proteome</keyword>
<sequence>MELSLTCLPPPCPPLACLKQMGRPEKSTPMACRTTHVSTQAYYAFDVLYLAFDVAVAGCWTELSMLLPSMLPSADSMFSFTELCEECCLWDSFGDSTL</sequence>
<gene>
    <name evidence="1" type="ORF">AVEN_4496_1</name>
</gene>
<proteinExistence type="predicted"/>
<name>A0A4Y2BKJ9_ARAVE</name>